<evidence type="ECO:0000256" key="3">
    <source>
        <dbReference type="ARBA" id="ARBA00007520"/>
    </source>
</evidence>
<dbReference type="PANTHER" id="PTHR23504:SF15">
    <property type="entry name" value="MAJOR FACILITATOR SUPERFAMILY (MFS) PROFILE DOMAIN-CONTAINING PROTEIN"/>
    <property type="match status" value="1"/>
</dbReference>
<dbReference type="PROSITE" id="PS00216">
    <property type="entry name" value="SUGAR_TRANSPORT_1"/>
    <property type="match status" value="1"/>
</dbReference>
<organism evidence="10 11">
    <name type="scientific">Mucilaginibacter pedocola</name>
    <dbReference type="NCBI Taxonomy" id="1792845"/>
    <lineage>
        <taxon>Bacteria</taxon>
        <taxon>Pseudomonadati</taxon>
        <taxon>Bacteroidota</taxon>
        <taxon>Sphingobacteriia</taxon>
        <taxon>Sphingobacteriales</taxon>
        <taxon>Sphingobacteriaceae</taxon>
        <taxon>Mucilaginibacter</taxon>
    </lineage>
</organism>
<evidence type="ECO:0000256" key="2">
    <source>
        <dbReference type="ARBA" id="ARBA00004141"/>
    </source>
</evidence>
<feature type="transmembrane region" description="Helical" evidence="8">
    <location>
        <begin position="291"/>
        <end position="308"/>
    </location>
</feature>
<evidence type="ECO:0000313" key="11">
    <source>
        <dbReference type="Proteomes" id="UP000189739"/>
    </source>
</evidence>
<feature type="domain" description="Major facilitator superfamily (MFS) profile" evidence="9">
    <location>
        <begin position="14"/>
        <end position="410"/>
    </location>
</feature>
<dbReference type="CDD" id="cd17388">
    <property type="entry name" value="MFS_TetA"/>
    <property type="match status" value="1"/>
</dbReference>
<dbReference type="Gene3D" id="1.20.1250.20">
    <property type="entry name" value="MFS general substrate transporter like domains"/>
    <property type="match status" value="1"/>
</dbReference>
<feature type="transmembrane region" description="Helical" evidence="8">
    <location>
        <begin position="348"/>
        <end position="371"/>
    </location>
</feature>
<feature type="transmembrane region" description="Helical" evidence="8">
    <location>
        <begin position="258"/>
        <end position="279"/>
    </location>
</feature>
<keyword evidence="6 8" id="KW-1133">Transmembrane helix</keyword>
<keyword evidence="4" id="KW-0813">Transport</keyword>
<dbReference type="PRINTS" id="PR01035">
    <property type="entry name" value="TCRTETA"/>
</dbReference>
<feature type="transmembrane region" description="Helical" evidence="8">
    <location>
        <begin position="383"/>
        <end position="403"/>
    </location>
</feature>
<dbReference type="InterPro" id="IPR005829">
    <property type="entry name" value="Sugar_transporter_CS"/>
</dbReference>
<sequence length="424" mass="45709">MADTKQQAQKRPGALGFIFVTVLIDTMGLGIIIPILPTLLEQLGHVGVSMASQYSGYLTFTYATMQFVCAPILGNLSDRYGRRPVLLISLVGFGIDYLFMGFAPSIFWLFIGRFIAGVAGASTTTATAYISDVSSGDKRAANFGLIGAATGLGFILGIGLGGFLGGVFIRLPFFVAGGLAFINAIYGYFVLPESLSVENRRKFEFERANPVGSLLRLRHYSLAVSTLITAYTIVYIGQKAVESVLPFYVVEKFHWSESSIGALGIFLGLLIVGVQGGLVRWTIPKFGLRKNILAGIAFYGIGLVLISFNNIPWMMYLVMIPYCMGGIGGTALQGFISEHVSPKEQGELQGALTSLVSVTTIIGPLMMTSIFHRFTSPDAKVHFPGAPFLLGAIMMGLAIILTIRSFKKKDPKLLTEKAGTIPNH</sequence>
<protein>
    <submittedName>
        <fullName evidence="10">Tetracycline resistance MFS efflux pump</fullName>
    </submittedName>
</protein>
<evidence type="ECO:0000259" key="9">
    <source>
        <dbReference type="PROSITE" id="PS50850"/>
    </source>
</evidence>
<dbReference type="STRING" id="1792845.BC343_03800"/>
<feature type="transmembrane region" description="Helical" evidence="8">
    <location>
        <begin position="110"/>
        <end position="131"/>
    </location>
</feature>
<feature type="transmembrane region" description="Helical" evidence="8">
    <location>
        <begin position="85"/>
        <end position="104"/>
    </location>
</feature>
<evidence type="ECO:0000256" key="7">
    <source>
        <dbReference type="ARBA" id="ARBA00023136"/>
    </source>
</evidence>
<dbReference type="Pfam" id="PF07690">
    <property type="entry name" value="MFS_1"/>
    <property type="match status" value="1"/>
</dbReference>
<keyword evidence="7 8" id="KW-0472">Membrane</keyword>
<evidence type="ECO:0000256" key="6">
    <source>
        <dbReference type="ARBA" id="ARBA00022989"/>
    </source>
</evidence>
<accession>A0A1S9PML2</accession>
<dbReference type="OrthoDB" id="9793283at2"/>
<reference evidence="10 11" key="1">
    <citation type="submission" date="2016-07" db="EMBL/GenBank/DDBJ databases">
        <title>Genomic analysis of zinc-resistant bacterium Mucilaginibacter pedocola TBZ30.</title>
        <authorList>
            <person name="Huang J."/>
            <person name="Tang J."/>
        </authorList>
    </citation>
    <scope>NUCLEOTIDE SEQUENCE [LARGE SCALE GENOMIC DNA]</scope>
    <source>
        <strain evidence="10 11">TBZ30</strain>
    </source>
</reference>
<comment type="subcellular location">
    <subcellularLocation>
        <location evidence="2">Membrane</location>
        <topology evidence="2">Multi-pass membrane protein</topology>
    </subcellularLocation>
</comment>
<keyword evidence="5 8" id="KW-0812">Transmembrane</keyword>
<dbReference type="AlphaFoldDB" id="A0A1S9PML2"/>
<dbReference type="InterPro" id="IPR036259">
    <property type="entry name" value="MFS_trans_sf"/>
</dbReference>
<evidence type="ECO:0000313" key="10">
    <source>
        <dbReference type="EMBL" id="OOQ62180.1"/>
    </source>
</evidence>
<dbReference type="PROSITE" id="PS50850">
    <property type="entry name" value="MFS"/>
    <property type="match status" value="1"/>
</dbReference>
<dbReference type="PANTHER" id="PTHR23504">
    <property type="entry name" value="MAJOR FACILITATOR SUPERFAMILY DOMAIN-CONTAINING PROTEIN 10"/>
    <property type="match status" value="1"/>
</dbReference>
<dbReference type="InterPro" id="IPR001958">
    <property type="entry name" value="Tet-R_TetA/multi-R_MdtG-like"/>
</dbReference>
<dbReference type="GO" id="GO:0016020">
    <property type="term" value="C:membrane"/>
    <property type="evidence" value="ECO:0007669"/>
    <property type="project" value="UniProtKB-SubCell"/>
</dbReference>
<feature type="transmembrane region" description="Helical" evidence="8">
    <location>
        <begin position="56"/>
        <end position="73"/>
    </location>
</feature>
<dbReference type="EMBL" id="MBTF01000001">
    <property type="protein sequence ID" value="OOQ62180.1"/>
    <property type="molecule type" value="Genomic_DNA"/>
</dbReference>
<feature type="transmembrane region" description="Helical" evidence="8">
    <location>
        <begin position="12"/>
        <end position="36"/>
    </location>
</feature>
<dbReference type="RefSeq" id="WP_078346377.1">
    <property type="nucleotide sequence ID" value="NZ_MBTF01000001.1"/>
</dbReference>
<evidence type="ECO:0000256" key="8">
    <source>
        <dbReference type="SAM" id="Phobius"/>
    </source>
</evidence>
<keyword evidence="11" id="KW-1185">Reference proteome</keyword>
<dbReference type="InterPro" id="IPR020846">
    <property type="entry name" value="MFS_dom"/>
</dbReference>
<name>A0A1S9PML2_9SPHI</name>
<dbReference type="SUPFAM" id="SSF103473">
    <property type="entry name" value="MFS general substrate transporter"/>
    <property type="match status" value="1"/>
</dbReference>
<evidence type="ECO:0000256" key="1">
    <source>
        <dbReference type="ARBA" id="ARBA00003279"/>
    </source>
</evidence>
<feature type="transmembrane region" description="Helical" evidence="8">
    <location>
        <begin position="314"/>
        <end position="336"/>
    </location>
</feature>
<feature type="transmembrane region" description="Helical" evidence="8">
    <location>
        <begin position="171"/>
        <end position="191"/>
    </location>
</feature>
<gene>
    <name evidence="10" type="ORF">BC343_03800</name>
</gene>
<comment type="similarity">
    <text evidence="3">Belongs to the major facilitator superfamily. TCR/Tet family.</text>
</comment>
<evidence type="ECO:0000256" key="4">
    <source>
        <dbReference type="ARBA" id="ARBA00022448"/>
    </source>
</evidence>
<dbReference type="GO" id="GO:0022857">
    <property type="term" value="F:transmembrane transporter activity"/>
    <property type="evidence" value="ECO:0007669"/>
    <property type="project" value="InterPro"/>
</dbReference>
<comment type="function">
    <text evidence="1">Resistance to tetracycline by an active tetracycline efflux. This is an energy-dependent process that decreases the accumulation of the antibiotic in whole cells. This protein functions as a metal-tetracycline/H(+) antiporter.</text>
</comment>
<evidence type="ECO:0000256" key="5">
    <source>
        <dbReference type="ARBA" id="ARBA00022692"/>
    </source>
</evidence>
<dbReference type="Proteomes" id="UP000189739">
    <property type="component" value="Unassembled WGS sequence"/>
</dbReference>
<feature type="transmembrane region" description="Helical" evidence="8">
    <location>
        <begin position="143"/>
        <end position="165"/>
    </location>
</feature>
<dbReference type="InterPro" id="IPR011701">
    <property type="entry name" value="MFS"/>
</dbReference>
<feature type="transmembrane region" description="Helical" evidence="8">
    <location>
        <begin position="220"/>
        <end position="238"/>
    </location>
</feature>
<proteinExistence type="inferred from homology"/>
<comment type="caution">
    <text evidence="10">The sequence shown here is derived from an EMBL/GenBank/DDBJ whole genome shotgun (WGS) entry which is preliminary data.</text>
</comment>